<accession>A0ABR6BXF5</accession>
<dbReference type="NCBIfam" id="TIGR00964">
    <property type="entry name" value="secE_bact"/>
    <property type="match status" value="1"/>
</dbReference>
<evidence type="ECO:0000256" key="8">
    <source>
        <dbReference type="ARBA" id="ARBA00023136"/>
    </source>
</evidence>
<evidence type="ECO:0000256" key="1">
    <source>
        <dbReference type="ARBA" id="ARBA00004370"/>
    </source>
</evidence>
<evidence type="ECO:0000256" key="3">
    <source>
        <dbReference type="ARBA" id="ARBA00022475"/>
    </source>
</evidence>
<sequence>MSEDREQAEERDGAARPVTAAARRERRASARQVAPKSGSGQTGAASADAKAAKPKVTATTEDEGAVAEGKKGRPTPARDRKQKRPNVFKRLLRFLREVVSELRKVIWPTRKMLVTYTIVVLVFVAVMVALVYGLDFLFVAGISWLFGK</sequence>
<comment type="subcellular location">
    <subcellularLocation>
        <location evidence="9">Cell membrane</location>
        <topology evidence="9">Single-pass membrane protein</topology>
    </subcellularLocation>
    <subcellularLocation>
        <location evidence="1">Membrane</location>
    </subcellularLocation>
</comment>
<feature type="compositionally biased region" description="Basic and acidic residues" evidence="10">
    <location>
        <begin position="1"/>
        <end position="14"/>
    </location>
</feature>
<dbReference type="RefSeq" id="WP_182840396.1">
    <property type="nucleotide sequence ID" value="NZ_BAAABQ010000009.1"/>
</dbReference>
<dbReference type="InterPro" id="IPR038379">
    <property type="entry name" value="SecE_sf"/>
</dbReference>
<evidence type="ECO:0000256" key="9">
    <source>
        <dbReference type="HAMAP-Rule" id="MF_00422"/>
    </source>
</evidence>
<reference evidence="11 12" key="1">
    <citation type="submission" date="2020-08" db="EMBL/GenBank/DDBJ databases">
        <title>Genomic Encyclopedia of Archaeal and Bacterial Type Strains, Phase II (KMG-II): from individual species to whole genera.</title>
        <authorList>
            <person name="Goeker M."/>
        </authorList>
    </citation>
    <scope>NUCLEOTIDE SEQUENCE [LARGE SCALE GENOMIC DNA]</scope>
    <source>
        <strain evidence="11 12">DSM 43850</strain>
    </source>
</reference>
<dbReference type="PANTHER" id="PTHR33910:SF1">
    <property type="entry name" value="PROTEIN TRANSLOCASE SUBUNIT SECE"/>
    <property type="match status" value="1"/>
</dbReference>
<evidence type="ECO:0000256" key="7">
    <source>
        <dbReference type="ARBA" id="ARBA00023010"/>
    </source>
</evidence>
<dbReference type="Gene3D" id="1.20.5.1030">
    <property type="entry name" value="Preprotein translocase secy subunit"/>
    <property type="match status" value="1"/>
</dbReference>
<keyword evidence="7 9" id="KW-0811">Translocation</keyword>
<feature type="region of interest" description="Disordered" evidence="10">
    <location>
        <begin position="1"/>
        <end position="84"/>
    </location>
</feature>
<evidence type="ECO:0000313" key="12">
    <source>
        <dbReference type="Proteomes" id="UP000517916"/>
    </source>
</evidence>
<keyword evidence="12" id="KW-1185">Reference proteome</keyword>
<keyword evidence="6 9" id="KW-1133">Transmembrane helix</keyword>
<dbReference type="HAMAP" id="MF_00422">
    <property type="entry name" value="SecE"/>
    <property type="match status" value="1"/>
</dbReference>
<evidence type="ECO:0000313" key="11">
    <source>
        <dbReference type="EMBL" id="MBA8931577.1"/>
    </source>
</evidence>
<gene>
    <name evidence="9" type="primary">secE</name>
    <name evidence="11" type="ORF">BC739_008829</name>
</gene>
<protein>
    <recommendedName>
        <fullName evidence="9">Protein translocase subunit SecE</fullName>
    </recommendedName>
</protein>
<comment type="similarity">
    <text evidence="9">Belongs to the SecE/SEC61-gamma family.</text>
</comment>
<evidence type="ECO:0000256" key="4">
    <source>
        <dbReference type="ARBA" id="ARBA00022692"/>
    </source>
</evidence>
<feature type="compositionally biased region" description="Low complexity" evidence="10">
    <location>
        <begin position="44"/>
        <end position="59"/>
    </location>
</feature>
<name>A0ABR6BXF5_9PSEU</name>
<evidence type="ECO:0000256" key="6">
    <source>
        <dbReference type="ARBA" id="ARBA00022989"/>
    </source>
</evidence>
<dbReference type="Proteomes" id="UP000517916">
    <property type="component" value="Unassembled WGS sequence"/>
</dbReference>
<evidence type="ECO:0000256" key="10">
    <source>
        <dbReference type="SAM" id="MobiDB-lite"/>
    </source>
</evidence>
<dbReference type="Pfam" id="PF00584">
    <property type="entry name" value="SecE"/>
    <property type="match status" value="1"/>
</dbReference>
<comment type="subunit">
    <text evidence="9">Component of the Sec protein translocase complex. Heterotrimer consisting of SecY, SecE and SecG subunits. The heterotrimers can form oligomers, although 1 heterotrimer is thought to be able to translocate proteins. Interacts with the ribosome. Interacts with SecDF, and other proteins may be involved. Interacts with SecA.</text>
</comment>
<keyword evidence="3 9" id="KW-1003">Cell membrane</keyword>
<proteinExistence type="inferred from homology"/>
<keyword evidence="8 9" id="KW-0472">Membrane</keyword>
<feature type="compositionally biased region" description="Basic and acidic residues" evidence="10">
    <location>
        <begin position="68"/>
        <end position="79"/>
    </location>
</feature>
<evidence type="ECO:0000256" key="2">
    <source>
        <dbReference type="ARBA" id="ARBA00022448"/>
    </source>
</evidence>
<evidence type="ECO:0000256" key="5">
    <source>
        <dbReference type="ARBA" id="ARBA00022927"/>
    </source>
</evidence>
<keyword evidence="2 9" id="KW-0813">Transport</keyword>
<keyword evidence="4 9" id="KW-0812">Transmembrane</keyword>
<comment type="function">
    <text evidence="9">Essential subunit of the Sec protein translocation channel SecYEG. Clamps together the 2 halves of SecY. May contact the channel plug during translocation.</text>
</comment>
<dbReference type="InterPro" id="IPR001901">
    <property type="entry name" value="Translocase_SecE/Sec61-g"/>
</dbReference>
<dbReference type="PANTHER" id="PTHR33910">
    <property type="entry name" value="PROTEIN TRANSLOCASE SUBUNIT SECE"/>
    <property type="match status" value="1"/>
</dbReference>
<dbReference type="InterPro" id="IPR005807">
    <property type="entry name" value="SecE_bac"/>
</dbReference>
<feature type="transmembrane region" description="Helical" evidence="9">
    <location>
        <begin position="113"/>
        <end position="146"/>
    </location>
</feature>
<comment type="caution">
    <text evidence="11">The sequence shown here is derived from an EMBL/GenBank/DDBJ whole genome shotgun (WGS) entry which is preliminary data.</text>
</comment>
<organism evidence="11 12">
    <name type="scientific">Kutzneria viridogrisea</name>
    <dbReference type="NCBI Taxonomy" id="47990"/>
    <lineage>
        <taxon>Bacteria</taxon>
        <taxon>Bacillati</taxon>
        <taxon>Actinomycetota</taxon>
        <taxon>Actinomycetes</taxon>
        <taxon>Pseudonocardiales</taxon>
        <taxon>Pseudonocardiaceae</taxon>
        <taxon>Kutzneria</taxon>
    </lineage>
</organism>
<keyword evidence="5 9" id="KW-0653">Protein transport</keyword>
<dbReference type="EMBL" id="JACJID010000009">
    <property type="protein sequence ID" value="MBA8931577.1"/>
    <property type="molecule type" value="Genomic_DNA"/>
</dbReference>